<feature type="region of interest" description="Disordered" evidence="1">
    <location>
        <begin position="353"/>
        <end position="373"/>
    </location>
</feature>
<feature type="region of interest" description="Disordered" evidence="1">
    <location>
        <begin position="756"/>
        <end position="816"/>
    </location>
</feature>
<sequence length="816" mass="85827">MSDTEGRTPTTASGPDWGQFVLVVIAVLLLSLAAVAVPALGGVSVGESAQGGEDPDGPAQLAEHVEDATGEEQNDANDESEEGDEDDETGGTEQHEPKSDEGQNPEEVDSEPDGEKGDDAAADEDSETDATGDDTDSGEVSDTGDEEVGDELDEADTDADQRDEAGDEHSGSNDTETDDETDGDDTQDETPDDEAEEEEDEPVDDEDETDEEPTDYRITFDEEPTPGATVEVTLTADGEPVAGAPVYFNGDQIGTTGTDGTVVGDVPFTETLTVVADPPDGDVSETEGSQANIQGVFAHGAGTGLASSSSTTASTNNGTETTVEMDADTALEIDGPAIPETDVTLSATVNETPIPQGDVLIDGEKRTTTDEDGNATIVLPPEPGNTTIAVERGDIRAEETIEVQELSFEVTDTIPFPGRSVDVELHHGDDPVGETTVFVDGDEAGTTDTNGSATVGLPMANEAILTAHADGATAETTVDGLYRNAAVLGLLGVGALVLTGHILVRRFGVTTSTVRALPSLLVALVRHSAEVLAAFGRRVVDAVVSAAHALERFGHWLLGCGRVTVSALRRACRWLVALPGELLDRGVAALAVIHPIRIYRAIVGALRSLFRTSRERVTETTGLGTDDATDTRTESTPDETVLTLRDLWSEFVRLVRPPRVRTKTPGEVGRYAVDEGFPEPPIRTVVDAFRDTEYGNERPSPGRLERVRSAILSVADDPDQVDVEADRVIADENRREAISAESDADTEAADATATADVELIHDSRDVYGPDAGNTTDTDIEDSDRPEGLDSTEDEPTTVPNAKTDTETNAGPGGDDA</sequence>
<organism evidence="4 5">
    <name type="scientific">Natronobacterium haloterrestre</name>
    <name type="common">Halobiforma haloterrestris</name>
    <dbReference type="NCBI Taxonomy" id="148448"/>
    <lineage>
        <taxon>Archaea</taxon>
        <taxon>Methanobacteriati</taxon>
        <taxon>Methanobacteriota</taxon>
        <taxon>Stenosarchaea group</taxon>
        <taxon>Halobacteria</taxon>
        <taxon>Halobacteriales</taxon>
        <taxon>Natrialbaceae</taxon>
        <taxon>Natronobacterium</taxon>
    </lineage>
</organism>
<feature type="compositionally biased region" description="Polar residues" evidence="1">
    <location>
        <begin position="797"/>
        <end position="808"/>
    </location>
</feature>
<proteinExistence type="predicted"/>
<evidence type="ECO:0000259" key="3">
    <source>
        <dbReference type="Pfam" id="PF13559"/>
    </source>
</evidence>
<keyword evidence="2" id="KW-0472">Membrane</keyword>
<reference evidence="5" key="1">
    <citation type="submission" date="2016-10" db="EMBL/GenBank/DDBJ databases">
        <authorList>
            <person name="Varghese N."/>
            <person name="Submissions S."/>
        </authorList>
    </citation>
    <scope>NUCLEOTIDE SEQUENCE [LARGE SCALE GENOMIC DNA]</scope>
    <source>
        <strain evidence="5">DSM 13078</strain>
    </source>
</reference>
<dbReference type="RefSeq" id="WP_143095851.1">
    <property type="nucleotide sequence ID" value="NZ_FOKW01000009.1"/>
</dbReference>
<evidence type="ECO:0000256" key="2">
    <source>
        <dbReference type="SAM" id="Phobius"/>
    </source>
</evidence>
<dbReference type="Proteomes" id="UP000199161">
    <property type="component" value="Unassembled WGS sequence"/>
</dbReference>
<feature type="domain" description="Protein-glutamine gamma-glutamyltransferase-like C-terminal" evidence="3">
    <location>
        <begin position="645"/>
        <end position="710"/>
    </location>
</feature>
<evidence type="ECO:0000256" key="1">
    <source>
        <dbReference type="SAM" id="MobiDB-lite"/>
    </source>
</evidence>
<feature type="compositionally biased region" description="Acidic residues" evidence="1">
    <location>
        <begin position="68"/>
        <end position="90"/>
    </location>
</feature>
<feature type="compositionally biased region" description="Basic and acidic residues" evidence="1">
    <location>
        <begin position="758"/>
        <end position="767"/>
    </location>
</feature>
<feature type="transmembrane region" description="Helical" evidence="2">
    <location>
        <begin position="20"/>
        <end position="40"/>
    </location>
</feature>
<keyword evidence="5" id="KW-1185">Reference proteome</keyword>
<name>A0A1I1JRK3_NATHA</name>
<dbReference type="InterPro" id="IPR025403">
    <property type="entry name" value="TgpA-like_C"/>
</dbReference>
<evidence type="ECO:0000313" key="4">
    <source>
        <dbReference type="EMBL" id="SFC51279.1"/>
    </source>
</evidence>
<keyword evidence="2" id="KW-0812">Transmembrane</keyword>
<dbReference type="Pfam" id="PF13559">
    <property type="entry name" value="DUF4129"/>
    <property type="match status" value="1"/>
</dbReference>
<dbReference type="OrthoDB" id="206550at2157"/>
<feature type="compositionally biased region" description="Acidic residues" evidence="1">
    <location>
        <begin position="120"/>
        <end position="158"/>
    </location>
</feature>
<feature type="compositionally biased region" description="Acidic residues" evidence="1">
    <location>
        <begin position="103"/>
        <end position="112"/>
    </location>
</feature>
<feature type="compositionally biased region" description="Basic and acidic residues" evidence="1">
    <location>
        <begin position="159"/>
        <end position="171"/>
    </location>
</feature>
<feature type="region of interest" description="Disordered" evidence="1">
    <location>
        <begin position="44"/>
        <end position="228"/>
    </location>
</feature>
<keyword evidence="2" id="KW-1133">Transmembrane helix</keyword>
<dbReference type="AlphaFoldDB" id="A0A1I1JRK3"/>
<evidence type="ECO:0000313" key="5">
    <source>
        <dbReference type="Proteomes" id="UP000199161"/>
    </source>
</evidence>
<protein>
    <recommendedName>
        <fullName evidence="3">Protein-glutamine gamma-glutamyltransferase-like C-terminal domain-containing protein</fullName>
    </recommendedName>
</protein>
<gene>
    <name evidence="4" type="ORF">SAMN05444422_109165</name>
</gene>
<feature type="compositionally biased region" description="Acidic residues" evidence="1">
    <location>
        <begin position="175"/>
        <end position="213"/>
    </location>
</feature>
<accession>A0A1I1JRK3</accession>
<dbReference type="EMBL" id="FOKW01000009">
    <property type="protein sequence ID" value="SFC51279.1"/>
    <property type="molecule type" value="Genomic_DNA"/>
</dbReference>